<dbReference type="RefSeq" id="WP_132104170.1">
    <property type="nucleotide sequence ID" value="NZ_SMLB01000021.1"/>
</dbReference>
<dbReference type="SUPFAM" id="SSF51556">
    <property type="entry name" value="Metallo-dependent hydrolases"/>
    <property type="match status" value="1"/>
</dbReference>
<dbReference type="PANTHER" id="PTHR21240">
    <property type="entry name" value="2-AMINO-3-CARBOXYLMUCONATE-6-SEMIALDEHYDE DECARBOXYLASE"/>
    <property type="match status" value="1"/>
</dbReference>
<protein>
    <submittedName>
        <fullName evidence="3">Amidohydrolase</fullName>
    </submittedName>
</protein>
<dbReference type="Pfam" id="PF04909">
    <property type="entry name" value="Amidohydro_2"/>
    <property type="match status" value="1"/>
</dbReference>
<dbReference type="InterPro" id="IPR032465">
    <property type="entry name" value="ACMSD"/>
</dbReference>
<evidence type="ECO:0000313" key="3">
    <source>
        <dbReference type="EMBL" id="TDD68334.1"/>
    </source>
</evidence>
<dbReference type="InterPro" id="IPR006680">
    <property type="entry name" value="Amidohydro-rel"/>
</dbReference>
<proteinExistence type="predicted"/>
<gene>
    <name evidence="3" type="ORF">E1262_16130</name>
</gene>
<dbReference type="InterPro" id="IPR032466">
    <property type="entry name" value="Metal_Hydrolase"/>
</dbReference>
<keyword evidence="4" id="KW-1185">Reference proteome</keyword>
<reference evidence="3 4" key="1">
    <citation type="submission" date="2019-02" db="EMBL/GenBank/DDBJ databases">
        <title>Draft genome sequences of novel Actinobacteria.</title>
        <authorList>
            <person name="Sahin N."/>
            <person name="Ay H."/>
            <person name="Saygin H."/>
        </authorList>
    </citation>
    <scope>NUCLEOTIDE SEQUENCE [LARGE SCALE GENOMIC DNA]</scope>
    <source>
        <strain evidence="3 4">8K307</strain>
    </source>
</reference>
<keyword evidence="1" id="KW-0456">Lyase</keyword>
<sequence>MSRTTDVRGPVIDAHGHVGGWADFFVPEPDATWLVDVNTEIGIDVVGVSHLVAVGRDAAAGNELALAEAERYPGRIGVWLVADPHRPDAVAPLRDQLERPGVWGLKLHPDTHECAVTDPRYEPLLELAAAAGVPVLSHGQTRSPYSDPGDLAEVARRHSTLPVLVGHAGLWQDGFDRAARLAAAHPNLYLEICGSRLTTRWLERLVAVAGADRVLFGTDACFLDPRLGLGKVRHARLSDADRALVLGGNAARLLGRRLTIASQETP</sequence>
<dbReference type="AlphaFoldDB" id="A0A4R5AC10"/>
<dbReference type="GO" id="GO:0016831">
    <property type="term" value="F:carboxy-lyase activity"/>
    <property type="evidence" value="ECO:0007669"/>
    <property type="project" value="InterPro"/>
</dbReference>
<feature type="domain" description="Amidohydrolase-related" evidence="2">
    <location>
        <begin position="29"/>
        <end position="256"/>
    </location>
</feature>
<dbReference type="Proteomes" id="UP000295217">
    <property type="component" value="Unassembled WGS sequence"/>
</dbReference>
<evidence type="ECO:0000313" key="4">
    <source>
        <dbReference type="Proteomes" id="UP000295217"/>
    </source>
</evidence>
<accession>A0A4R5AC10</accession>
<evidence type="ECO:0000259" key="2">
    <source>
        <dbReference type="Pfam" id="PF04909"/>
    </source>
</evidence>
<organism evidence="3 4">
    <name type="scientific">Jiangella aurantiaca</name>
    <dbReference type="NCBI Taxonomy" id="2530373"/>
    <lineage>
        <taxon>Bacteria</taxon>
        <taxon>Bacillati</taxon>
        <taxon>Actinomycetota</taxon>
        <taxon>Actinomycetes</taxon>
        <taxon>Jiangellales</taxon>
        <taxon>Jiangellaceae</taxon>
        <taxon>Jiangella</taxon>
    </lineage>
</organism>
<evidence type="ECO:0000256" key="1">
    <source>
        <dbReference type="ARBA" id="ARBA00023239"/>
    </source>
</evidence>
<dbReference type="GO" id="GO:0016787">
    <property type="term" value="F:hydrolase activity"/>
    <property type="evidence" value="ECO:0007669"/>
    <property type="project" value="UniProtKB-KW"/>
</dbReference>
<dbReference type="Gene3D" id="3.20.20.140">
    <property type="entry name" value="Metal-dependent hydrolases"/>
    <property type="match status" value="1"/>
</dbReference>
<name>A0A4R5AC10_9ACTN</name>
<keyword evidence="3" id="KW-0378">Hydrolase</keyword>
<dbReference type="OrthoDB" id="8673173at2"/>
<dbReference type="EMBL" id="SMLB01000021">
    <property type="protein sequence ID" value="TDD68334.1"/>
    <property type="molecule type" value="Genomic_DNA"/>
</dbReference>
<comment type="caution">
    <text evidence="3">The sequence shown here is derived from an EMBL/GenBank/DDBJ whole genome shotgun (WGS) entry which is preliminary data.</text>
</comment>